<keyword evidence="4" id="KW-0732">Signal</keyword>
<feature type="compositionally biased region" description="Low complexity" evidence="7">
    <location>
        <begin position="46"/>
        <end position="65"/>
    </location>
</feature>
<dbReference type="InterPro" id="IPR003760">
    <property type="entry name" value="PnrA-like"/>
</dbReference>
<dbReference type="CDD" id="cd06354">
    <property type="entry name" value="PBP1_PrnA-like"/>
    <property type="match status" value="1"/>
</dbReference>
<reference evidence="9 10" key="1">
    <citation type="submission" date="2015-12" db="EMBL/GenBank/DDBJ databases">
        <title>Haloprofundus marisrubri gen. nov., sp. nov., an extremely halophilic archaeon isolated from the Discovery deep brine-seawater interface in the Red Sea.</title>
        <authorList>
            <person name="Zhang G."/>
            <person name="Stingl U."/>
            <person name="Rashid M."/>
        </authorList>
    </citation>
    <scope>NUCLEOTIDE SEQUENCE [LARGE SCALE GENOMIC DNA]</scope>
    <source>
        <strain evidence="9 10">SB9</strain>
    </source>
</reference>
<dbReference type="AlphaFoldDB" id="A0A0W1RA41"/>
<dbReference type="PROSITE" id="PS51318">
    <property type="entry name" value="TAT"/>
    <property type="match status" value="1"/>
</dbReference>
<dbReference type="GO" id="GO:0005886">
    <property type="term" value="C:plasma membrane"/>
    <property type="evidence" value="ECO:0007669"/>
    <property type="project" value="UniProtKB-SubCell"/>
</dbReference>
<accession>A0A0W1RA41</accession>
<evidence type="ECO:0000256" key="1">
    <source>
        <dbReference type="ARBA" id="ARBA00004193"/>
    </source>
</evidence>
<dbReference type="PANTHER" id="PTHR34296">
    <property type="entry name" value="TRANSCRIPTIONAL ACTIVATOR PROTEIN MED"/>
    <property type="match status" value="1"/>
</dbReference>
<comment type="subcellular location">
    <subcellularLocation>
        <location evidence="1">Cell membrane</location>
        <topology evidence="1">Lipid-anchor</topology>
    </subcellularLocation>
</comment>
<feature type="compositionally biased region" description="Gly residues" evidence="7">
    <location>
        <begin position="22"/>
        <end position="45"/>
    </location>
</feature>
<evidence type="ECO:0000256" key="5">
    <source>
        <dbReference type="ARBA" id="ARBA00023136"/>
    </source>
</evidence>
<keyword evidence="6" id="KW-0449">Lipoprotein</keyword>
<evidence type="ECO:0000313" key="9">
    <source>
        <dbReference type="EMBL" id="KTG10198.1"/>
    </source>
</evidence>
<dbReference type="InterPro" id="IPR050957">
    <property type="entry name" value="BMP_lipoprotein"/>
</dbReference>
<keyword evidence="10" id="KW-1185">Reference proteome</keyword>
<feature type="domain" description="ABC transporter substrate-binding protein PnrA-like" evidence="8">
    <location>
        <begin position="68"/>
        <end position="378"/>
    </location>
</feature>
<evidence type="ECO:0000256" key="4">
    <source>
        <dbReference type="ARBA" id="ARBA00022729"/>
    </source>
</evidence>
<dbReference type="Proteomes" id="UP000054387">
    <property type="component" value="Unassembled WGS sequence"/>
</dbReference>
<evidence type="ECO:0000256" key="7">
    <source>
        <dbReference type="SAM" id="MobiDB-lite"/>
    </source>
</evidence>
<comment type="similarity">
    <text evidence="2">Belongs to the BMP lipoprotein family.</text>
</comment>
<name>A0A0W1RA41_9EURY</name>
<feature type="region of interest" description="Disordered" evidence="7">
    <location>
        <begin position="18"/>
        <end position="65"/>
    </location>
</feature>
<organism evidence="9 10">
    <name type="scientific">Haloprofundus marisrubri</name>
    <dbReference type="NCBI Taxonomy" id="1514971"/>
    <lineage>
        <taxon>Archaea</taxon>
        <taxon>Methanobacteriati</taxon>
        <taxon>Methanobacteriota</taxon>
        <taxon>Stenosarchaea group</taxon>
        <taxon>Halobacteria</taxon>
        <taxon>Halobacteriales</taxon>
        <taxon>Haloferacaceae</taxon>
        <taxon>Haloprofundus</taxon>
    </lineage>
</organism>
<comment type="caution">
    <text evidence="9">The sequence shown here is derived from an EMBL/GenBank/DDBJ whole genome shotgun (WGS) entry which is preliminary data.</text>
</comment>
<dbReference type="InterPro" id="IPR028082">
    <property type="entry name" value="Peripla_BP_I"/>
</dbReference>
<dbReference type="EMBL" id="LOPU01000018">
    <property type="protein sequence ID" value="KTG10198.1"/>
    <property type="molecule type" value="Genomic_DNA"/>
</dbReference>
<evidence type="ECO:0000259" key="8">
    <source>
        <dbReference type="Pfam" id="PF02608"/>
    </source>
</evidence>
<gene>
    <name evidence="9" type="ORF">AUR64_11465</name>
</gene>
<evidence type="ECO:0000313" key="10">
    <source>
        <dbReference type="Proteomes" id="UP000054387"/>
    </source>
</evidence>
<dbReference type="PANTHER" id="PTHR34296:SF2">
    <property type="entry name" value="ABC TRANSPORTER GUANOSINE-BINDING PROTEIN NUPN"/>
    <property type="match status" value="1"/>
</dbReference>
<dbReference type="Pfam" id="PF02608">
    <property type="entry name" value="Bmp"/>
    <property type="match status" value="1"/>
</dbReference>
<dbReference type="Gene3D" id="3.40.50.2300">
    <property type="match status" value="2"/>
</dbReference>
<sequence>MNVDRRTLIKATGAAGIAGLAGCTGGPTEGGDSGSNDSGGSGGNDSSGSGNESTDGGSESGGSSDINVGMIYATGGLGDGSFNDQAQTGVQQASEEFGVSSNDVQPSEVTEFQTFQQQFAQGGEYDLICCIGFLQAEALAETSQDYPEQNFMIVDSVVEQSNVASYTFGENEGSFLVGQMAGLLTQQEFSAGAGQTSPDQTTVGFVGGVEGDLIGKFEAGYRAGVAEASEDIEVQVSYVGNFNDVQAGNEAATAMYNDGADIVYHAAGNAGTGVFQAAQEAGKFAIGVDQDQSLTKSGYADVILASMVKRVDTAVYTSIENVVNDSFNGGSVTTLGLEQEGVAAVYGDQIGSEIPEDVTSAVSESRQAIIDGNIEVPADPSNL</sequence>
<keyword evidence="5" id="KW-0472">Membrane</keyword>
<evidence type="ECO:0000256" key="6">
    <source>
        <dbReference type="ARBA" id="ARBA00023288"/>
    </source>
</evidence>
<evidence type="ECO:0000256" key="3">
    <source>
        <dbReference type="ARBA" id="ARBA00022475"/>
    </source>
</evidence>
<dbReference type="STRING" id="1514971.AUR64_11465"/>
<proteinExistence type="inferred from homology"/>
<dbReference type="RefSeq" id="WP_058581552.1">
    <property type="nucleotide sequence ID" value="NZ_LOPU01000018.1"/>
</dbReference>
<protein>
    <submittedName>
        <fullName evidence="9">ABC transporter</fullName>
    </submittedName>
</protein>
<evidence type="ECO:0000256" key="2">
    <source>
        <dbReference type="ARBA" id="ARBA00008610"/>
    </source>
</evidence>
<dbReference type="PROSITE" id="PS51257">
    <property type="entry name" value="PROKAR_LIPOPROTEIN"/>
    <property type="match status" value="1"/>
</dbReference>
<keyword evidence="3" id="KW-1003">Cell membrane</keyword>
<dbReference type="InterPro" id="IPR006311">
    <property type="entry name" value="TAT_signal"/>
</dbReference>
<dbReference type="SUPFAM" id="SSF53822">
    <property type="entry name" value="Periplasmic binding protein-like I"/>
    <property type="match status" value="1"/>
</dbReference>